<evidence type="ECO:0000313" key="2">
    <source>
        <dbReference type="Proteomes" id="UP001596002"/>
    </source>
</evidence>
<evidence type="ECO:0000313" key="1">
    <source>
        <dbReference type="EMBL" id="MFC4769392.1"/>
    </source>
</evidence>
<comment type="caution">
    <text evidence="1">The sequence shown here is derived from an EMBL/GenBank/DDBJ whole genome shotgun (WGS) entry which is preliminary data.</text>
</comment>
<dbReference type="InterPro" id="IPR024307">
    <property type="entry name" value="YmaF"/>
</dbReference>
<name>A0ABV9Q9T5_9BACL</name>
<dbReference type="Pfam" id="PF12788">
    <property type="entry name" value="YmaF"/>
    <property type="match status" value="1"/>
</dbReference>
<dbReference type="RefSeq" id="WP_380027856.1">
    <property type="nucleotide sequence ID" value="NZ_JBHSHC010000128.1"/>
</dbReference>
<organism evidence="1 2">
    <name type="scientific">Effusibacillus consociatus</name>
    <dbReference type="NCBI Taxonomy" id="1117041"/>
    <lineage>
        <taxon>Bacteria</taxon>
        <taxon>Bacillati</taxon>
        <taxon>Bacillota</taxon>
        <taxon>Bacilli</taxon>
        <taxon>Bacillales</taxon>
        <taxon>Alicyclobacillaceae</taxon>
        <taxon>Effusibacillus</taxon>
    </lineage>
</organism>
<dbReference type="EMBL" id="JBHSHC010000128">
    <property type="protein sequence ID" value="MFC4769392.1"/>
    <property type="molecule type" value="Genomic_DNA"/>
</dbReference>
<reference evidence="2" key="1">
    <citation type="journal article" date="2019" name="Int. J. Syst. Evol. Microbiol.">
        <title>The Global Catalogue of Microorganisms (GCM) 10K type strain sequencing project: providing services to taxonomists for standard genome sequencing and annotation.</title>
        <authorList>
            <consortium name="The Broad Institute Genomics Platform"/>
            <consortium name="The Broad Institute Genome Sequencing Center for Infectious Disease"/>
            <person name="Wu L."/>
            <person name="Ma J."/>
        </authorList>
    </citation>
    <scope>NUCLEOTIDE SEQUENCE [LARGE SCALE GENOMIC DNA]</scope>
    <source>
        <strain evidence="2">WYCCWR 12678</strain>
    </source>
</reference>
<accession>A0ABV9Q9T5</accession>
<dbReference type="Proteomes" id="UP001596002">
    <property type="component" value="Unassembled WGS sequence"/>
</dbReference>
<proteinExistence type="predicted"/>
<sequence length="114" mass="12364">MADKEHRHELEYIHWRGGPIHFHEYATRTAVAKGHTHLMGGATSADPGGVDEHVHAYDGVTTFDHGHVHRFRGVTGPAIPLPGGGHTHEFAGETSFADGHTHAYYGRTGGEILP</sequence>
<gene>
    <name evidence="1" type="ORF">ACFO8Q_18850</name>
</gene>
<protein>
    <submittedName>
        <fullName evidence="1">YmaF family protein</fullName>
    </submittedName>
</protein>
<keyword evidence="2" id="KW-1185">Reference proteome</keyword>